<dbReference type="SUPFAM" id="SSF48019">
    <property type="entry name" value="post-AAA+ oligomerization domain-like"/>
    <property type="match status" value="1"/>
</dbReference>
<evidence type="ECO:0000256" key="3">
    <source>
        <dbReference type="ARBA" id="ARBA00022679"/>
    </source>
</evidence>
<dbReference type="GO" id="GO:0003677">
    <property type="term" value="F:DNA binding"/>
    <property type="evidence" value="ECO:0007669"/>
    <property type="project" value="InterPro"/>
</dbReference>
<evidence type="ECO:0000256" key="6">
    <source>
        <dbReference type="ARBA" id="ARBA00022932"/>
    </source>
</evidence>
<dbReference type="AlphaFoldDB" id="A0A1J5SAT3"/>
<proteinExistence type="inferred from homology"/>
<keyword evidence="5" id="KW-0235">DNA replication</keyword>
<dbReference type="Gene3D" id="3.40.50.300">
    <property type="entry name" value="P-loop containing nucleotide triphosphate hydrolases"/>
    <property type="match status" value="1"/>
</dbReference>
<dbReference type="GO" id="GO:0009360">
    <property type="term" value="C:DNA polymerase III complex"/>
    <property type="evidence" value="ECO:0007669"/>
    <property type="project" value="InterPro"/>
</dbReference>
<evidence type="ECO:0000256" key="4">
    <source>
        <dbReference type="ARBA" id="ARBA00022695"/>
    </source>
</evidence>
<keyword evidence="6" id="KW-0239">DNA-directed DNA polymerase</keyword>
<keyword evidence="4" id="KW-0548">Nucleotidyltransferase</keyword>
<accession>A0A1J5SAT3</accession>
<feature type="domain" description="DNA polymerase III delta N-terminal" evidence="9">
    <location>
        <begin position="18"/>
        <end position="132"/>
    </location>
</feature>
<dbReference type="PANTHER" id="PTHR34388:SF1">
    <property type="entry name" value="DNA POLYMERASE III SUBUNIT DELTA"/>
    <property type="match status" value="1"/>
</dbReference>
<dbReference type="PANTHER" id="PTHR34388">
    <property type="entry name" value="DNA POLYMERASE III SUBUNIT DELTA"/>
    <property type="match status" value="1"/>
</dbReference>
<dbReference type="SUPFAM" id="SSF52540">
    <property type="entry name" value="P-loop containing nucleoside triphosphate hydrolases"/>
    <property type="match status" value="1"/>
</dbReference>
<reference evidence="11" key="1">
    <citation type="submission" date="2016-10" db="EMBL/GenBank/DDBJ databases">
        <title>Sequence of Gallionella enrichment culture.</title>
        <authorList>
            <person name="Poehlein A."/>
            <person name="Muehling M."/>
            <person name="Daniel R."/>
        </authorList>
    </citation>
    <scope>NUCLEOTIDE SEQUENCE</scope>
</reference>
<evidence type="ECO:0000256" key="5">
    <source>
        <dbReference type="ARBA" id="ARBA00022705"/>
    </source>
</evidence>
<dbReference type="Pfam" id="PF06144">
    <property type="entry name" value="DNA_pol3_delta"/>
    <property type="match status" value="1"/>
</dbReference>
<comment type="catalytic activity">
    <reaction evidence="8">
        <text>DNA(n) + a 2'-deoxyribonucleoside 5'-triphosphate = DNA(n+1) + diphosphate</text>
        <dbReference type="Rhea" id="RHEA:22508"/>
        <dbReference type="Rhea" id="RHEA-COMP:17339"/>
        <dbReference type="Rhea" id="RHEA-COMP:17340"/>
        <dbReference type="ChEBI" id="CHEBI:33019"/>
        <dbReference type="ChEBI" id="CHEBI:61560"/>
        <dbReference type="ChEBI" id="CHEBI:173112"/>
        <dbReference type="EC" id="2.7.7.7"/>
    </reaction>
</comment>
<organism evidence="11">
    <name type="scientific">mine drainage metagenome</name>
    <dbReference type="NCBI Taxonomy" id="410659"/>
    <lineage>
        <taxon>unclassified sequences</taxon>
        <taxon>metagenomes</taxon>
        <taxon>ecological metagenomes</taxon>
    </lineage>
</organism>
<protein>
    <recommendedName>
        <fullName evidence="2">DNA polymerase III subunit delta</fullName>
        <ecNumber evidence="1">2.7.7.7</ecNumber>
    </recommendedName>
</protein>
<sequence>MIDKILSDWKKGNFKPVYWLEGDEPYFIDQIIEYAEHKILKESETGFNLTVFYGRDADWASVVNACRRYPMFAERQVVLLKEAQQMKDIDKIESYIDNPLSSTVFVVSYKDKKVDGRSKLAKTLKQKGELLTTKKIYDNQLPEWTSQMVQQHGLTINQRALLILVDHIGNDLSRIQNEIEKLAVNLGARKNITEDDIENYIGVSKEFNVFEIQDAIAKKNLSKAIRIIQYFEANPKAAPIQMILPALYNFFSKVFMVFGAGSNDEKAIATALGINPYFMKDYLQAARNYNYNGVEKILLLLHEYNLRSVGVHDSGTGDAGLMKEMVVKMMN</sequence>
<gene>
    <name evidence="11" type="ORF">GALL_120910</name>
</gene>
<evidence type="ECO:0000256" key="7">
    <source>
        <dbReference type="ARBA" id="ARBA00034754"/>
    </source>
</evidence>
<keyword evidence="3" id="KW-0808">Transferase</keyword>
<dbReference type="NCBIfam" id="TIGR01128">
    <property type="entry name" value="holA"/>
    <property type="match status" value="1"/>
</dbReference>
<dbReference type="InterPro" id="IPR008921">
    <property type="entry name" value="DNA_pol3_clamp-load_cplx_C"/>
</dbReference>
<dbReference type="GO" id="GO:0006261">
    <property type="term" value="P:DNA-templated DNA replication"/>
    <property type="evidence" value="ECO:0007669"/>
    <property type="project" value="TreeGrafter"/>
</dbReference>
<dbReference type="InterPro" id="IPR048466">
    <property type="entry name" value="DNA_pol3_delta-like_C"/>
</dbReference>
<evidence type="ECO:0000259" key="10">
    <source>
        <dbReference type="Pfam" id="PF21694"/>
    </source>
</evidence>
<dbReference type="InterPro" id="IPR027417">
    <property type="entry name" value="P-loop_NTPase"/>
</dbReference>
<evidence type="ECO:0000313" key="11">
    <source>
        <dbReference type="EMBL" id="OIR05657.1"/>
    </source>
</evidence>
<name>A0A1J5SAT3_9ZZZZ</name>
<dbReference type="CDD" id="cd18138">
    <property type="entry name" value="HLD_clamp_pol_III_delta"/>
    <property type="match status" value="1"/>
</dbReference>
<evidence type="ECO:0000256" key="2">
    <source>
        <dbReference type="ARBA" id="ARBA00017703"/>
    </source>
</evidence>
<evidence type="ECO:0000256" key="8">
    <source>
        <dbReference type="ARBA" id="ARBA00049244"/>
    </source>
</evidence>
<dbReference type="Gene3D" id="1.10.8.60">
    <property type="match status" value="1"/>
</dbReference>
<dbReference type="EMBL" id="MLJW01000048">
    <property type="protein sequence ID" value="OIR05657.1"/>
    <property type="molecule type" value="Genomic_DNA"/>
</dbReference>
<evidence type="ECO:0000259" key="9">
    <source>
        <dbReference type="Pfam" id="PF06144"/>
    </source>
</evidence>
<dbReference type="EC" id="2.7.7.7" evidence="1"/>
<evidence type="ECO:0000256" key="1">
    <source>
        <dbReference type="ARBA" id="ARBA00012417"/>
    </source>
</evidence>
<dbReference type="Pfam" id="PF21694">
    <property type="entry name" value="DNA_pol3_delta_C"/>
    <property type="match status" value="1"/>
</dbReference>
<dbReference type="GO" id="GO:0003887">
    <property type="term" value="F:DNA-directed DNA polymerase activity"/>
    <property type="evidence" value="ECO:0007669"/>
    <property type="project" value="UniProtKB-KW"/>
</dbReference>
<comment type="caution">
    <text evidence="11">The sequence shown here is derived from an EMBL/GenBank/DDBJ whole genome shotgun (WGS) entry which is preliminary data.</text>
</comment>
<dbReference type="Gene3D" id="1.20.272.10">
    <property type="match status" value="1"/>
</dbReference>
<comment type="similarity">
    <text evidence="7">Belongs to the DNA polymerase HolA subunit family.</text>
</comment>
<dbReference type="InterPro" id="IPR010372">
    <property type="entry name" value="DNA_pol3_delta_N"/>
</dbReference>
<feature type="domain" description="DNA polymerase III delta subunit-like C-terminal" evidence="10">
    <location>
        <begin position="208"/>
        <end position="304"/>
    </location>
</feature>
<dbReference type="InterPro" id="IPR005790">
    <property type="entry name" value="DNA_polIII_delta"/>
</dbReference>